<organism evidence="2 3">
    <name type="scientific">Bordetella bronchialis</name>
    <dbReference type="NCBI Taxonomy" id="463025"/>
    <lineage>
        <taxon>Bacteria</taxon>
        <taxon>Pseudomonadati</taxon>
        <taxon>Pseudomonadota</taxon>
        <taxon>Betaproteobacteria</taxon>
        <taxon>Burkholderiales</taxon>
        <taxon>Alcaligenaceae</taxon>
        <taxon>Bordetella</taxon>
    </lineage>
</organism>
<proteinExistence type="predicted"/>
<reference evidence="2 3" key="1">
    <citation type="submission" date="2016-06" db="EMBL/GenBank/DDBJ databases">
        <title>Complete genome sequences of Bordetella bronchialis and Bordetella flabilis.</title>
        <authorList>
            <person name="LiPuma J.J."/>
            <person name="Spilker T."/>
        </authorList>
    </citation>
    <scope>NUCLEOTIDE SEQUENCE [LARGE SCALE GENOMIC DNA]</scope>
    <source>
        <strain evidence="2 3">AU17976</strain>
    </source>
</reference>
<name>A0A193FZN4_9BORD</name>
<evidence type="ECO:0000313" key="2">
    <source>
        <dbReference type="EMBL" id="ANN73222.1"/>
    </source>
</evidence>
<dbReference type="Proteomes" id="UP000092213">
    <property type="component" value="Chromosome"/>
</dbReference>
<evidence type="ECO:0000313" key="3">
    <source>
        <dbReference type="Proteomes" id="UP000092213"/>
    </source>
</evidence>
<sequence length="278" mass="28969">MKLDAFRRWGAFLLALAMLFTSIQTKAANAPAGNQADVQLKTDLTHMVIQINQGAPLPPGGCNAGYAWHTVFGGCRRAVVQSEAGSCPAGYLGSSTRYRTAYILQANANDVAYDAWGAWQSSCSRPRAAGVVDTVIASARGRENGDRGTASNLTGNIAQQMQVAQGTLFGVTLYRPTATLNCIYASGTTEGGGDSGSNQIWMGQLLSPGASIDKGTPGHCLLGNNGQTAEVSGNCDSSTGGDNDFCVPGTHVVRITSVTDCTVVTETDGRANSYDICQ</sequence>
<evidence type="ECO:0000256" key="1">
    <source>
        <dbReference type="SAM" id="SignalP"/>
    </source>
</evidence>
<dbReference type="AlphaFoldDB" id="A0A193FZN4"/>
<dbReference type="RefSeq" id="WP_066671101.1">
    <property type="nucleotide sequence ID" value="NZ_CP016171.1"/>
</dbReference>
<protein>
    <submittedName>
        <fullName evidence="2">Uncharacterized protein</fullName>
    </submittedName>
</protein>
<gene>
    <name evidence="2" type="ORF">BAU08_19405</name>
</gene>
<keyword evidence="1" id="KW-0732">Signal</keyword>
<feature type="signal peptide" evidence="1">
    <location>
        <begin position="1"/>
        <end position="27"/>
    </location>
</feature>
<feature type="chain" id="PRO_5008258487" evidence="1">
    <location>
        <begin position="28"/>
        <end position="278"/>
    </location>
</feature>
<dbReference type="STRING" id="463025.BAU08_19405"/>
<dbReference type="EMBL" id="CP016171">
    <property type="protein sequence ID" value="ANN73222.1"/>
    <property type="molecule type" value="Genomic_DNA"/>
</dbReference>
<accession>A0A193FZN4</accession>